<evidence type="ECO:0000313" key="2">
    <source>
        <dbReference type="Proteomes" id="UP000198925"/>
    </source>
</evidence>
<name>A0A1G7C0I2_9PROT</name>
<reference evidence="1 2" key="1">
    <citation type="submission" date="2016-10" db="EMBL/GenBank/DDBJ databases">
        <authorList>
            <person name="de Groot N.N."/>
        </authorList>
    </citation>
    <scope>NUCLEOTIDE SEQUENCE [LARGE SCALE GENOMIC DNA]</scope>
    <source>
        <strain evidence="1 2">CPCC 100156</strain>
    </source>
</reference>
<dbReference type="RefSeq" id="WP_090665032.1">
    <property type="nucleotide sequence ID" value="NZ_FMZX01000028.1"/>
</dbReference>
<dbReference type="Proteomes" id="UP000198925">
    <property type="component" value="Unassembled WGS sequence"/>
</dbReference>
<keyword evidence="2" id="KW-1185">Reference proteome</keyword>
<gene>
    <name evidence="1" type="ORF">SAMN04487779_102836</name>
</gene>
<dbReference type="AlphaFoldDB" id="A0A1G7C0I2"/>
<proteinExistence type="predicted"/>
<dbReference type="EMBL" id="FMZX01000028">
    <property type="protein sequence ID" value="SDE32773.1"/>
    <property type="molecule type" value="Genomic_DNA"/>
</dbReference>
<sequence length="172" mass="18708">MSPKPTPDFAAIKAAVLDAMTRGGILMVPPRIRVNFRRTVRDSLAAAQHLGTMTYEEIDASGLLGEGVMDIQLHQWPAHDVTYVLADGPTVNLVWLHAVAPAMGQLHVFGFSETRRKWTVLPPFIVAPGRLPRPTVRLSTEHIRSLEQAINASACAMDGLVLLLSRPTAQAA</sequence>
<organism evidence="1 2">
    <name type="scientific">Belnapia rosea</name>
    <dbReference type="NCBI Taxonomy" id="938405"/>
    <lineage>
        <taxon>Bacteria</taxon>
        <taxon>Pseudomonadati</taxon>
        <taxon>Pseudomonadota</taxon>
        <taxon>Alphaproteobacteria</taxon>
        <taxon>Acetobacterales</taxon>
        <taxon>Roseomonadaceae</taxon>
        <taxon>Belnapia</taxon>
    </lineage>
</organism>
<accession>A0A1G7C0I2</accession>
<evidence type="ECO:0000313" key="1">
    <source>
        <dbReference type="EMBL" id="SDE32773.1"/>
    </source>
</evidence>
<protein>
    <submittedName>
        <fullName evidence="1">Uncharacterized protein</fullName>
    </submittedName>
</protein>